<name>A0ABX1TNL8_9GAMM</name>
<keyword evidence="1" id="KW-0802">TPR repeat</keyword>
<evidence type="ECO:0000313" key="2">
    <source>
        <dbReference type="EMBL" id="NMQ19728.1"/>
    </source>
</evidence>
<protein>
    <submittedName>
        <fullName evidence="2">Tetratricopeptide repeat protein</fullName>
    </submittedName>
</protein>
<dbReference type="SUPFAM" id="SSF48452">
    <property type="entry name" value="TPR-like"/>
    <property type="match status" value="1"/>
</dbReference>
<gene>
    <name evidence="2" type="ORF">E4P82_11265</name>
</gene>
<accession>A0ABX1TNL8</accession>
<sequence>MEGSAHYQAGDYEKALENFSQSDTADALYNRGNALTHLGRLQEANAAYDQALKKRPEQCRRT</sequence>
<proteinExistence type="predicted"/>
<dbReference type="Gene3D" id="1.25.40.10">
    <property type="entry name" value="Tetratricopeptide repeat domain"/>
    <property type="match status" value="1"/>
</dbReference>
<feature type="repeat" description="TPR" evidence="1">
    <location>
        <begin position="25"/>
        <end position="58"/>
    </location>
</feature>
<dbReference type="Pfam" id="PF13432">
    <property type="entry name" value="TPR_16"/>
    <property type="match status" value="1"/>
</dbReference>
<dbReference type="InterPro" id="IPR019734">
    <property type="entry name" value="TPR_rpt"/>
</dbReference>
<evidence type="ECO:0000313" key="3">
    <source>
        <dbReference type="Proteomes" id="UP000760480"/>
    </source>
</evidence>
<dbReference type="PROSITE" id="PS50293">
    <property type="entry name" value="TPR_REGION"/>
    <property type="match status" value="1"/>
</dbReference>
<dbReference type="InterPro" id="IPR011990">
    <property type="entry name" value="TPR-like_helical_dom_sf"/>
</dbReference>
<dbReference type="RefSeq" id="WP_169248999.1">
    <property type="nucleotide sequence ID" value="NZ_SPMZ01000030.1"/>
</dbReference>
<comment type="caution">
    <text evidence="2">The sequence shown here is derived from an EMBL/GenBank/DDBJ whole genome shotgun (WGS) entry which is preliminary data.</text>
</comment>
<keyword evidence="3" id="KW-1185">Reference proteome</keyword>
<dbReference type="SMART" id="SM00028">
    <property type="entry name" value="TPR"/>
    <property type="match status" value="1"/>
</dbReference>
<dbReference type="EMBL" id="SPMZ01000030">
    <property type="protein sequence ID" value="NMQ19728.1"/>
    <property type="molecule type" value="Genomic_DNA"/>
</dbReference>
<reference evidence="2 3" key="1">
    <citation type="submission" date="2019-03" db="EMBL/GenBank/DDBJ databases">
        <title>Metabolic reconstructions from genomes of highly enriched 'Candidatus Accumulibacter' and 'Candidatus Competibacter' bioreactor populations.</title>
        <authorList>
            <person name="Annavajhala M.K."/>
            <person name="Welles L."/>
            <person name="Abbas B."/>
            <person name="Sorokin D."/>
            <person name="Park H."/>
            <person name="Van Loosdrecht M."/>
            <person name="Chandran K."/>
        </authorList>
    </citation>
    <scope>NUCLEOTIDE SEQUENCE [LARGE SCALE GENOMIC DNA]</scope>
    <source>
        <strain evidence="2 3">SBR_G</strain>
    </source>
</reference>
<dbReference type="Proteomes" id="UP000760480">
    <property type="component" value="Unassembled WGS sequence"/>
</dbReference>
<dbReference type="PROSITE" id="PS50005">
    <property type="entry name" value="TPR"/>
    <property type="match status" value="1"/>
</dbReference>
<organism evidence="2 3">
    <name type="scientific">Candidatus Competibacter phosphatis</name>
    <dbReference type="NCBI Taxonomy" id="221280"/>
    <lineage>
        <taxon>Bacteria</taxon>
        <taxon>Pseudomonadati</taxon>
        <taxon>Pseudomonadota</taxon>
        <taxon>Gammaproteobacteria</taxon>
        <taxon>Candidatus Competibacteraceae</taxon>
        <taxon>Candidatus Competibacter</taxon>
    </lineage>
</organism>
<evidence type="ECO:0000256" key="1">
    <source>
        <dbReference type="PROSITE-ProRule" id="PRU00339"/>
    </source>
</evidence>